<sequence length="243" mass="27576">PPTDDEIEAFNRRDPGCITITAENFRLDMTRSRTSPFNKQALHVATADFITKVTEAKWYNYPAIPAKFLDADYVQFTLHGQLLNLKRAYRERSTPGDTAQTSARLASSARSGRKSRLLAKRVQAVTKDPRHVQHLPLMQSLTHHCVSSDEAEGEGDDKRFASKTPVWRSNELTAFLWRLDEVISAHRVPKVGHNVVKGNQPHRHYHPTPPRFSTTSIAPPGLPINCYDPAWYESLREHEVMAL</sequence>
<organism evidence="1 2">
    <name type="scientific">Leucogyrophana mollusca</name>
    <dbReference type="NCBI Taxonomy" id="85980"/>
    <lineage>
        <taxon>Eukaryota</taxon>
        <taxon>Fungi</taxon>
        <taxon>Dikarya</taxon>
        <taxon>Basidiomycota</taxon>
        <taxon>Agaricomycotina</taxon>
        <taxon>Agaricomycetes</taxon>
        <taxon>Agaricomycetidae</taxon>
        <taxon>Boletales</taxon>
        <taxon>Boletales incertae sedis</taxon>
        <taxon>Leucogyrophana</taxon>
    </lineage>
</organism>
<feature type="non-terminal residue" evidence="1">
    <location>
        <position position="243"/>
    </location>
</feature>
<reference evidence="1" key="1">
    <citation type="journal article" date="2021" name="New Phytol.">
        <title>Evolutionary innovations through gain and loss of genes in the ectomycorrhizal Boletales.</title>
        <authorList>
            <person name="Wu G."/>
            <person name="Miyauchi S."/>
            <person name="Morin E."/>
            <person name="Kuo A."/>
            <person name="Drula E."/>
            <person name="Varga T."/>
            <person name="Kohler A."/>
            <person name="Feng B."/>
            <person name="Cao Y."/>
            <person name="Lipzen A."/>
            <person name="Daum C."/>
            <person name="Hundley H."/>
            <person name="Pangilinan J."/>
            <person name="Johnson J."/>
            <person name="Barry K."/>
            <person name="LaButti K."/>
            <person name="Ng V."/>
            <person name="Ahrendt S."/>
            <person name="Min B."/>
            <person name="Choi I.G."/>
            <person name="Park H."/>
            <person name="Plett J.M."/>
            <person name="Magnuson J."/>
            <person name="Spatafora J.W."/>
            <person name="Nagy L.G."/>
            <person name="Henrissat B."/>
            <person name="Grigoriev I.V."/>
            <person name="Yang Z.L."/>
            <person name="Xu J."/>
            <person name="Martin F.M."/>
        </authorList>
    </citation>
    <scope>NUCLEOTIDE SEQUENCE</scope>
    <source>
        <strain evidence="1">KUC20120723A-06</strain>
    </source>
</reference>
<comment type="caution">
    <text evidence="1">The sequence shown here is derived from an EMBL/GenBank/DDBJ whole genome shotgun (WGS) entry which is preliminary data.</text>
</comment>
<dbReference type="EMBL" id="MU266541">
    <property type="protein sequence ID" value="KAH7921122.1"/>
    <property type="molecule type" value="Genomic_DNA"/>
</dbReference>
<gene>
    <name evidence="1" type="ORF">BV22DRAFT_988912</name>
</gene>
<feature type="non-terminal residue" evidence="1">
    <location>
        <position position="1"/>
    </location>
</feature>
<evidence type="ECO:0000313" key="2">
    <source>
        <dbReference type="Proteomes" id="UP000790709"/>
    </source>
</evidence>
<dbReference type="Proteomes" id="UP000790709">
    <property type="component" value="Unassembled WGS sequence"/>
</dbReference>
<name>A0ACB8B8L3_9AGAM</name>
<keyword evidence="2" id="KW-1185">Reference proteome</keyword>
<protein>
    <submittedName>
        <fullName evidence="1">Uncharacterized protein</fullName>
    </submittedName>
</protein>
<evidence type="ECO:0000313" key="1">
    <source>
        <dbReference type="EMBL" id="KAH7921122.1"/>
    </source>
</evidence>
<proteinExistence type="predicted"/>
<accession>A0ACB8B8L3</accession>